<gene>
    <name evidence="2" type="ORF">RV00_GL000312</name>
</gene>
<dbReference type="Proteomes" id="UP000183700">
    <property type="component" value="Unassembled WGS sequence"/>
</dbReference>
<reference evidence="2 3" key="1">
    <citation type="submission" date="2014-12" db="EMBL/GenBank/DDBJ databases">
        <title>Draft genome sequences of 29 type strains of Enterococci.</title>
        <authorList>
            <person name="Zhong Z."/>
            <person name="Sun Z."/>
            <person name="Liu W."/>
            <person name="Zhang W."/>
            <person name="Zhang H."/>
        </authorList>
    </citation>
    <scope>NUCLEOTIDE SEQUENCE [LARGE SCALE GENOMIC DNA]</scope>
    <source>
        <strain evidence="2 3">DSM 22802</strain>
    </source>
</reference>
<dbReference type="STRING" id="319970.RV00_GL000312"/>
<dbReference type="InterPro" id="IPR021683">
    <property type="entry name" value="DUF3267"/>
</dbReference>
<dbReference type="EMBL" id="JXKM01000001">
    <property type="protein sequence ID" value="OJG37355.1"/>
    <property type="molecule type" value="Genomic_DNA"/>
</dbReference>
<keyword evidence="1" id="KW-0812">Transmembrane</keyword>
<name>A0A1L8SZ94_9ENTE</name>
<feature type="transmembrane region" description="Helical" evidence="1">
    <location>
        <begin position="161"/>
        <end position="180"/>
    </location>
</feature>
<comment type="caution">
    <text evidence="2">The sequence shown here is derived from an EMBL/GenBank/DDBJ whole genome shotgun (WGS) entry which is preliminary data.</text>
</comment>
<evidence type="ECO:0000313" key="2">
    <source>
        <dbReference type="EMBL" id="OJG37355.1"/>
    </source>
</evidence>
<keyword evidence="3" id="KW-1185">Reference proteome</keyword>
<organism evidence="2 3">
    <name type="scientific">Enterococcus devriesei</name>
    <dbReference type="NCBI Taxonomy" id="319970"/>
    <lineage>
        <taxon>Bacteria</taxon>
        <taxon>Bacillati</taxon>
        <taxon>Bacillota</taxon>
        <taxon>Bacilli</taxon>
        <taxon>Lactobacillales</taxon>
        <taxon>Enterococcaceae</taxon>
        <taxon>Enterococcus</taxon>
    </lineage>
</organism>
<dbReference type="RefSeq" id="WP_249024042.1">
    <property type="nucleotide sequence ID" value="NZ_DAMDHA010000001.1"/>
</dbReference>
<protein>
    <recommendedName>
        <fullName evidence="4">DUF3267 domain-containing protein</fullName>
    </recommendedName>
</protein>
<accession>A0A1L8SZ94</accession>
<sequence length="205" mass="23497">MELKRKGKGKKQKEYEEFESLCQRLEKKNYLKEDRTFSLKDTNSLDMLLSLPLIVLVVTGYFWRWGKEAIPLWESDFKLVIFLLVVSIPVHELLHGLAWANYAKKKMKSISFGFNLIELMPYCHCCEALEVKAYKLGVLAPAVVLGGGYFLLALLVPNTEFLLLSAFNIFMATADLLIFWKAHGIHKGLLIDHPEQPGFVVFTKK</sequence>
<evidence type="ECO:0000313" key="3">
    <source>
        <dbReference type="Proteomes" id="UP000183700"/>
    </source>
</evidence>
<dbReference type="Pfam" id="PF11667">
    <property type="entry name" value="DUF3267"/>
    <property type="match status" value="1"/>
</dbReference>
<feature type="transmembrane region" description="Helical" evidence="1">
    <location>
        <begin position="45"/>
        <end position="65"/>
    </location>
</feature>
<feature type="transmembrane region" description="Helical" evidence="1">
    <location>
        <begin position="77"/>
        <end position="100"/>
    </location>
</feature>
<dbReference type="AlphaFoldDB" id="A0A1L8SZ94"/>
<keyword evidence="1" id="KW-0472">Membrane</keyword>
<keyword evidence="1" id="KW-1133">Transmembrane helix</keyword>
<evidence type="ECO:0008006" key="4">
    <source>
        <dbReference type="Google" id="ProtNLM"/>
    </source>
</evidence>
<evidence type="ECO:0000256" key="1">
    <source>
        <dbReference type="SAM" id="Phobius"/>
    </source>
</evidence>
<proteinExistence type="predicted"/>
<feature type="transmembrane region" description="Helical" evidence="1">
    <location>
        <begin position="136"/>
        <end position="155"/>
    </location>
</feature>